<evidence type="ECO:0000313" key="6">
    <source>
        <dbReference type="EMBL" id="MEC4176519.1"/>
    </source>
</evidence>
<evidence type="ECO:0000256" key="1">
    <source>
        <dbReference type="ARBA" id="ARBA00009437"/>
    </source>
</evidence>
<comment type="caution">
    <text evidence="6">The sequence shown here is derived from an EMBL/GenBank/DDBJ whole genome shotgun (WGS) entry which is preliminary data.</text>
</comment>
<dbReference type="InterPro" id="IPR005119">
    <property type="entry name" value="LysR_subst-bd"/>
</dbReference>
<dbReference type="Gene3D" id="1.10.10.10">
    <property type="entry name" value="Winged helix-like DNA-binding domain superfamily/Winged helix DNA-binding domain"/>
    <property type="match status" value="1"/>
</dbReference>
<reference evidence="6 7" key="1">
    <citation type="submission" date="2024-01" db="EMBL/GenBank/DDBJ databases">
        <title>novel species in genus Adlercreutzia.</title>
        <authorList>
            <person name="Liu X."/>
        </authorList>
    </citation>
    <scope>NUCLEOTIDE SEQUENCE [LARGE SCALE GENOMIC DNA]</scope>
    <source>
        <strain evidence="6 7">R7</strain>
    </source>
</reference>
<accession>A0ABU6IJ77</accession>
<dbReference type="EMBL" id="JAYMFF010000016">
    <property type="protein sequence ID" value="MEC4176519.1"/>
    <property type="molecule type" value="Genomic_DNA"/>
</dbReference>
<feature type="domain" description="HTH lysR-type" evidence="5">
    <location>
        <begin position="1"/>
        <end position="59"/>
    </location>
</feature>
<dbReference type="PANTHER" id="PTHR30346:SF0">
    <property type="entry name" value="HCA OPERON TRANSCRIPTIONAL ACTIVATOR HCAR"/>
    <property type="match status" value="1"/>
</dbReference>
<evidence type="ECO:0000259" key="5">
    <source>
        <dbReference type="PROSITE" id="PS50931"/>
    </source>
</evidence>
<dbReference type="PANTHER" id="PTHR30346">
    <property type="entry name" value="TRANSCRIPTIONAL DUAL REGULATOR HCAR-RELATED"/>
    <property type="match status" value="1"/>
</dbReference>
<dbReference type="SUPFAM" id="SSF46785">
    <property type="entry name" value="Winged helix' DNA-binding domain"/>
    <property type="match status" value="1"/>
</dbReference>
<sequence>MLLDGKIEKFLAVAQRGSMSQAAKDLYVSQPSLTTQIRKLEEEVGFTLFVRTPKGVELTSAGGMFYEDMSRVRAICEKAVIRGRTIERESESTLTIGLLTTRELRWIQRALDIFHATETDVEIQFKIIPHAFVQRASMLRDGIVDCFLHGIRDDMLSEDLTMLPLFETEECLALPANHELASHRVIRPGDLAGHTVLFPREGASLVPSGPLQQELERDNPGLIVKDQIIDAAFLTNLQYLAHPLVTLARVVAETPGIVVVPMECSLEPARYGLIYLRKRGAALEKFLTIVAAEWQEA</sequence>
<dbReference type="PROSITE" id="PS50931">
    <property type="entry name" value="HTH_LYSR"/>
    <property type="match status" value="1"/>
</dbReference>
<protein>
    <submittedName>
        <fullName evidence="6">LysR family transcriptional regulator</fullName>
    </submittedName>
</protein>
<evidence type="ECO:0000256" key="2">
    <source>
        <dbReference type="ARBA" id="ARBA00023015"/>
    </source>
</evidence>
<evidence type="ECO:0000256" key="4">
    <source>
        <dbReference type="ARBA" id="ARBA00023163"/>
    </source>
</evidence>
<dbReference type="SUPFAM" id="SSF53850">
    <property type="entry name" value="Periplasmic binding protein-like II"/>
    <property type="match status" value="1"/>
</dbReference>
<dbReference type="PRINTS" id="PR00039">
    <property type="entry name" value="HTHLYSR"/>
</dbReference>
<keyword evidence="2" id="KW-0805">Transcription regulation</keyword>
<dbReference type="Gene3D" id="3.40.190.10">
    <property type="entry name" value="Periplasmic binding protein-like II"/>
    <property type="match status" value="2"/>
</dbReference>
<dbReference type="Pfam" id="PF03466">
    <property type="entry name" value="LysR_substrate"/>
    <property type="match status" value="1"/>
</dbReference>
<dbReference type="Pfam" id="PF00126">
    <property type="entry name" value="HTH_1"/>
    <property type="match status" value="1"/>
</dbReference>
<gene>
    <name evidence="6" type="ORF">VIN30_08690</name>
</gene>
<dbReference type="InterPro" id="IPR036390">
    <property type="entry name" value="WH_DNA-bd_sf"/>
</dbReference>
<evidence type="ECO:0000256" key="3">
    <source>
        <dbReference type="ARBA" id="ARBA00023125"/>
    </source>
</evidence>
<organism evidence="6 7">
    <name type="scientific">Adlercreutzia wanghongyangiae</name>
    <dbReference type="NCBI Taxonomy" id="3111451"/>
    <lineage>
        <taxon>Bacteria</taxon>
        <taxon>Bacillati</taxon>
        <taxon>Actinomycetota</taxon>
        <taxon>Coriobacteriia</taxon>
        <taxon>Eggerthellales</taxon>
        <taxon>Eggerthellaceae</taxon>
        <taxon>Adlercreutzia</taxon>
    </lineage>
</organism>
<dbReference type="CDD" id="cd05466">
    <property type="entry name" value="PBP2_LTTR_substrate"/>
    <property type="match status" value="1"/>
</dbReference>
<dbReference type="InterPro" id="IPR000847">
    <property type="entry name" value="LysR_HTH_N"/>
</dbReference>
<comment type="similarity">
    <text evidence="1">Belongs to the LysR transcriptional regulatory family.</text>
</comment>
<name>A0ABU6IJ77_9ACTN</name>
<keyword evidence="4" id="KW-0804">Transcription</keyword>
<dbReference type="InterPro" id="IPR036388">
    <property type="entry name" value="WH-like_DNA-bd_sf"/>
</dbReference>
<dbReference type="RefSeq" id="WP_326425463.1">
    <property type="nucleotide sequence ID" value="NZ_JAYMFF010000016.1"/>
</dbReference>
<proteinExistence type="inferred from homology"/>
<keyword evidence="3" id="KW-0238">DNA-binding</keyword>
<evidence type="ECO:0000313" key="7">
    <source>
        <dbReference type="Proteomes" id="UP001349994"/>
    </source>
</evidence>
<keyword evidence="7" id="KW-1185">Reference proteome</keyword>
<dbReference type="Proteomes" id="UP001349994">
    <property type="component" value="Unassembled WGS sequence"/>
</dbReference>